<dbReference type="GO" id="GO:1902201">
    <property type="term" value="P:negative regulation of bacterial-type flagellum-dependent cell motility"/>
    <property type="evidence" value="ECO:0007669"/>
    <property type="project" value="TreeGrafter"/>
</dbReference>
<feature type="domain" description="GGDEF" evidence="5">
    <location>
        <begin position="193"/>
        <end position="334"/>
    </location>
</feature>
<dbReference type="Pfam" id="PF00990">
    <property type="entry name" value="GGDEF"/>
    <property type="match status" value="1"/>
</dbReference>
<evidence type="ECO:0000259" key="5">
    <source>
        <dbReference type="PROSITE" id="PS50887"/>
    </source>
</evidence>
<dbReference type="InterPro" id="IPR043128">
    <property type="entry name" value="Rev_trsase/Diguanyl_cyclase"/>
</dbReference>
<dbReference type="CDD" id="cd01949">
    <property type="entry name" value="GGDEF"/>
    <property type="match status" value="1"/>
</dbReference>
<dbReference type="PROSITE" id="PS50887">
    <property type="entry name" value="GGDEF"/>
    <property type="match status" value="1"/>
</dbReference>
<evidence type="ECO:0000313" key="7">
    <source>
        <dbReference type="Proteomes" id="UP001156215"/>
    </source>
</evidence>
<dbReference type="EMBL" id="CP098242">
    <property type="protein sequence ID" value="WAW10502.1"/>
    <property type="molecule type" value="Genomic_DNA"/>
</dbReference>
<dbReference type="GO" id="GO:0043709">
    <property type="term" value="P:cell adhesion involved in single-species biofilm formation"/>
    <property type="evidence" value="ECO:0007669"/>
    <property type="project" value="TreeGrafter"/>
</dbReference>
<dbReference type="SMART" id="SM00267">
    <property type="entry name" value="GGDEF"/>
    <property type="match status" value="1"/>
</dbReference>
<dbReference type="PANTHER" id="PTHR45138">
    <property type="entry name" value="REGULATORY COMPONENTS OF SENSORY TRANSDUCTION SYSTEM"/>
    <property type="match status" value="1"/>
</dbReference>
<protein>
    <recommendedName>
        <fullName evidence="1">diguanylate cyclase</fullName>
        <ecNumber evidence="1">2.7.7.65</ecNumber>
    </recommendedName>
</protein>
<proteinExistence type="predicted"/>
<evidence type="ECO:0000256" key="2">
    <source>
        <dbReference type="ARBA" id="ARBA00034247"/>
    </source>
</evidence>
<keyword evidence="7" id="KW-1185">Reference proteome</keyword>
<dbReference type="GO" id="GO:0052621">
    <property type="term" value="F:diguanylate cyclase activity"/>
    <property type="evidence" value="ECO:0007669"/>
    <property type="project" value="UniProtKB-EC"/>
</dbReference>
<dbReference type="AlphaFoldDB" id="A0A9E9LXH0"/>
<dbReference type="RefSeq" id="WP_269309518.1">
    <property type="nucleotide sequence ID" value="NZ_CP098242.1"/>
</dbReference>
<sequence>MDKSEEKITSLIVKHIDGLLGGSSSPSVPEELAGNGEFVALHNRLMELRLIISDFAKGNLSHSIKMRGFVAGGLKALQSNLRHLTWQAQQVERGDFKQEVHFLGDFSVAFNSMVAQLDRTMKELRQNEEALTVLTDSLQKEITLRTAAANALKKSEARFKYLAEHDALTNTLNRRSFHAMILSELNNAHENDTTCCVALLDVDHFKTFNDTYGHTEGDIALQHIVAVAQGHLRQTDMLGRYGGEEFIFFFGKADLDQGMAVADRIRLAIENTPVKLSNGTQIPISASIGVAVIKPEWYDAENANKFLQFHIANADNALYKAKQAGRNAVEPAPVIEPTLTQEILNA</sequence>
<dbReference type="NCBIfam" id="TIGR00254">
    <property type="entry name" value="GGDEF"/>
    <property type="match status" value="1"/>
</dbReference>
<reference evidence="6" key="1">
    <citation type="journal article" date="2022" name="Front. Microbiol.">
        <title>New perspectives on an old grouping: The genomic and phenotypic variability of Oxalobacter formigenes and the implications for calcium oxalate stone prevention.</title>
        <authorList>
            <person name="Chmiel J.A."/>
            <person name="Carr C."/>
            <person name="Stuivenberg G.A."/>
            <person name="Venema R."/>
            <person name="Chanyi R.M."/>
            <person name="Al K.F."/>
            <person name="Giguere D."/>
            <person name="Say H."/>
            <person name="Akouris P.P."/>
            <person name="Dominguez Romero S.A."/>
            <person name="Kwong A."/>
            <person name="Tai V."/>
            <person name="Koval S.F."/>
            <person name="Razvi H."/>
            <person name="Bjazevic J."/>
            <person name="Burton J.P."/>
        </authorList>
    </citation>
    <scope>NUCLEOTIDE SEQUENCE</scope>
    <source>
        <strain evidence="6">WoOx3</strain>
    </source>
</reference>
<accession>A0A9E9LXH0</accession>
<name>A0A9E9LXH0_9BURK</name>
<evidence type="ECO:0000259" key="4">
    <source>
        <dbReference type="PROSITE" id="PS50885"/>
    </source>
</evidence>
<keyword evidence="3" id="KW-0175">Coiled coil</keyword>
<feature type="domain" description="HAMP" evidence="4">
    <location>
        <begin position="75"/>
        <end position="122"/>
    </location>
</feature>
<comment type="catalytic activity">
    <reaction evidence="2">
        <text>2 GTP = 3',3'-c-di-GMP + 2 diphosphate</text>
        <dbReference type="Rhea" id="RHEA:24898"/>
        <dbReference type="ChEBI" id="CHEBI:33019"/>
        <dbReference type="ChEBI" id="CHEBI:37565"/>
        <dbReference type="ChEBI" id="CHEBI:58805"/>
        <dbReference type="EC" id="2.7.7.65"/>
    </reaction>
</comment>
<dbReference type="GO" id="GO:0007165">
    <property type="term" value="P:signal transduction"/>
    <property type="evidence" value="ECO:0007669"/>
    <property type="project" value="InterPro"/>
</dbReference>
<gene>
    <name evidence="6" type="ORF">NB640_02255</name>
</gene>
<dbReference type="Gene3D" id="3.30.70.270">
    <property type="match status" value="1"/>
</dbReference>
<dbReference type="InterPro" id="IPR003660">
    <property type="entry name" value="HAMP_dom"/>
</dbReference>
<dbReference type="KEGG" id="ovb:NB640_02255"/>
<dbReference type="InterPro" id="IPR029787">
    <property type="entry name" value="Nucleotide_cyclase"/>
</dbReference>
<dbReference type="SUPFAM" id="SSF55073">
    <property type="entry name" value="Nucleotide cyclase"/>
    <property type="match status" value="1"/>
</dbReference>
<dbReference type="PROSITE" id="PS50885">
    <property type="entry name" value="HAMP"/>
    <property type="match status" value="1"/>
</dbReference>
<feature type="coiled-coil region" evidence="3">
    <location>
        <begin position="114"/>
        <end position="141"/>
    </location>
</feature>
<evidence type="ECO:0000256" key="1">
    <source>
        <dbReference type="ARBA" id="ARBA00012528"/>
    </source>
</evidence>
<dbReference type="InterPro" id="IPR050469">
    <property type="entry name" value="Diguanylate_Cyclase"/>
</dbReference>
<dbReference type="PANTHER" id="PTHR45138:SF9">
    <property type="entry name" value="DIGUANYLATE CYCLASE DGCM-RELATED"/>
    <property type="match status" value="1"/>
</dbReference>
<dbReference type="GO" id="GO:0005886">
    <property type="term" value="C:plasma membrane"/>
    <property type="evidence" value="ECO:0007669"/>
    <property type="project" value="TreeGrafter"/>
</dbReference>
<evidence type="ECO:0000313" key="6">
    <source>
        <dbReference type="EMBL" id="WAW10502.1"/>
    </source>
</evidence>
<dbReference type="EC" id="2.7.7.65" evidence="1"/>
<dbReference type="CDD" id="cd06225">
    <property type="entry name" value="HAMP"/>
    <property type="match status" value="1"/>
</dbReference>
<dbReference type="Proteomes" id="UP001156215">
    <property type="component" value="Chromosome"/>
</dbReference>
<dbReference type="InterPro" id="IPR000160">
    <property type="entry name" value="GGDEF_dom"/>
</dbReference>
<evidence type="ECO:0000256" key="3">
    <source>
        <dbReference type="SAM" id="Coils"/>
    </source>
</evidence>
<dbReference type="FunFam" id="3.30.70.270:FF:000001">
    <property type="entry name" value="Diguanylate cyclase domain protein"/>
    <property type="match status" value="1"/>
</dbReference>
<organism evidence="6 7">
    <name type="scientific">Oxalobacter vibrioformis</name>
    <dbReference type="NCBI Taxonomy" id="933080"/>
    <lineage>
        <taxon>Bacteria</taxon>
        <taxon>Pseudomonadati</taxon>
        <taxon>Pseudomonadota</taxon>
        <taxon>Betaproteobacteria</taxon>
        <taxon>Burkholderiales</taxon>
        <taxon>Oxalobacteraceae</taxon>
        <taxon>Oxalobacter</taxon>
    </lineage>
</organism>